<dbReference type="CTD" id="100003615"/>
<feature type="compositionally biased region" description="Basic residues" evidence="9">
    <location>
        <begin position="1312"/>
        <end position="1322"/>
    </location>
</feature>
<dbReference type="PANTHER" id="PTHR24404:SF114">
    <property type="entry name" value="KLUMPFUSS, ISOFORM B-RELATED"/>
    <property type="match status" value="1"/>
</dbReference>
<evidence type="ECO:0000256" key="3">
    <source>
        <dbReference type="ARBA" id="ARBA00022737"/>
    </source>
</evidence>
<feature type="domain" description="C2H2-type" evidence="10">
    <location>
        <begin position="955"/>
        <end position="982"/>
    </location>
</feature>
<keyword evidence="3" id="KW-0677">Repeat</keyword>
<dbReference type="GO" id="GO:0000978">
    <property type="term" value="F:RNA polymerase II cis-regulatory region sequence-specific DNA binding"/>
    <property type="evidence" value="ECO:0007669"/>
    <property type="project" value="TreeGrafter"/>
</dbReference>
<feature type="domain" description="C2H2-type" evidence="10">
    <location>
        <begin position="57"/>
        <end position="80"/>
    </location>
</feature>
<keyword evidence="7" id="KW-0539">Nucleus</keyword>
<feature type="region of interest" description="Disordered" evidence="9">
    <location>
        <begin position="228"/>
        <end position="259"/>
    </location>
</feature>
<dbReference type="RefSeq" id="XP_030641066.1">
    <property type="nucleotide sequence ID" value="XM_030785206.1"/>
</dbReference>
<dbReference type="OrthoDB" id="6414306at2759"/>
<dbReference type="PROSITE" id="PS50157">
    <property type="entry name" value="ZINC_FINGER_C2H2_2"/>
    <property type="match status" value="8"/>
</dbReference>
<feature type="compositionally biased region" description="Polar residues" evidence="9">
    <location>
        <begin position="1055"/>
        <end position="1075"/>
    </location>
</feature>
<dbReference type="GO" id="GO:0006357">
    <property type="term" value="P:regulation of transcription by RNA polymerase II"/>
    <property type="evidence" value="ECO:0007669"/>
    <property type="project" value="TreeGrafter"/>
</dbReference>
<dbReference type="PANTHER" id="PTHR24404">
    <property type="entry name" value="ZINC FINGER PROTEIN"/>
    <property type="match status" value="1"/>
</dbReference>
<sequence>MVTLEQANPNTVCQVVETECSTKLKEDFGSDAHPLDPDAELDPDYDPDIDPQGLCSFPCQHCQRRFNTKQGLERHTHIHASAVCQTQAFKCKHCGKAFSTQFGRRRHERTHDNLKKRSASLTLTGTTCISSQSFPGESENPNVSNAEMQGGRHVLENSDPTKQFVSTDNECVADLDENVEPKDSHVCRYCKKSFGTHTNLRRHQRRIHEHHLLSKGVYKKGLVLHDAQSQKQQPVSTSPESSTVSPKPVCPEEEGDQEEEYMVDISSNISENLSFYIDGKIVSTSAVSNCEVIEVNSGSAAVIGLDAVIISPAQITQALKIETSTCTVAEIPGQPCVKRRTSTPPLLPQIKTELESESILATTSPSSSSSSSSSSPTSSSLSSSPTASVGTLQPQPTESVAFHKEKTVYLSPKLKQLLQNQDGNKPVFALITDGQKLGPPLSLTVLPAGSGRFKRRTTSPPSSPQQTPVLKGEKLTPNAGLSCSPKEPKTESHYNPSVIGSSSKEETNTMNLSQMDPTSTRAVLPLDWSDSRTGGSSCNQQPLDLSNPVGKRDMVEDSEEAVLDLSMHRKNTVESDSSGNVPSQMVVKRSKPSSSMLQKVLMNEYASVDITGVDTSCALGSLSTPVVTDLAVVAVSDPPPVNPEKLVFELALPSTSLNPPPPSLTPVAMHPVSPFASSLGSPTPPPPVLPSASSPVTTPTQEFQPVCSTAQSSLPVLTSRISSSTAEVCTEQILQPVDCGLNVTLPDWVNSATGGLAQAIIPANSSLELQNSDTSTCEIAQSTLAVGSVMVSEAQLFPPALTVNESNISTVSFTPNTVVIEYTVSLESSENVVSTLQANAIESLSGKISLNHTEMQELQPSFQSQSHDPAIIVTSAPKVTPPSSSIVLSSENPTDGESPSQSVASEIKEEMESKEEPAETSVNYADVNTKNLNASPSEKTAIEESSLLDPHCKRFMCNVCDKPFQSMKGLSHHISDHAEEWPYKCEFCVQLFGSDTDLLDHRSNYHGIGKIYVCSACSKEFAFLCNLEQHQKDLHPGQMCSHTEVENGKLRPENHNNPAKTDPSNPSDSSKTEASQPVHKSAAKEDDDDGDFDHSTEELYTTIKIMASEGIKPKGPNVRLGINQHYPSFKPPPFPYHNRTPVGSVASATNFTTHNIPQTFSTAIRCTKCGKSFDNMPELHKHILACANASDKKRYTPKKNPIPLRQFAKAQNGVLSPARAVNGRQNVSQKLGQLKKFNIQEPAGKLKVNALSKKKSQLVTKAISHRSKSSTTGKKTSVQEEQDVYVCPHCSREFIYHASLKKHMVVSCPRKPVPKNTKKRKGSTPLAQENNGNLRRRLADRVTKPQGSNHGQKPLGKTRTSESGPADNAKFPLKSQINKGKITPDMRLKRPAILSTSAAHPNKKSKPILKGNIEQAAKLNVLSPVAQSNSAVRHGMGVLGGFKEDAEVKPQVQPPSKKEERFSVRVRERVGGPVTRSLQQVTVMNAVVKQEDGSNQRISEPLVDTDHKKL</sequence>
<dbReference type="SMART" id="SM00355">
    <property type="entry name" value="ZnF_C2H2"/>
    <property type="match status" value="8"/>
</dbReference>
<organism evidence="11 12">
    <name type="scientific">Chanos chanos</name>
    <name type="common">Milkfish</name>
    <name type="synonym">Mugil chanos</name>
    <dbReference type="NCBI Taxonomy" id="29144"/>
    <lineage>
        <taxon>Eukaryota</taxon>
        <taxon>Metazoa</taxon>
        <taxon>Chordata</taxon>
        <taxon>Craniata</taxon>
        <taxon>Vertebrata</taxon>
        <taxon>Euteleostomi</taxon>
        <taxon>Actinopterygii</taxon>
        <taxon>Neopterygii</taxon>
        <taxon>Teleostei</taxon>
        <taxon>Ostariophysi</taxon>
        <taxon>Gonorynchiformes</taxon>
        <taxon>Chanidae</taxon>
        <taxon>Chanos</taxon>
    </lineage>
</organism>
<feature type="region of interest" description="Disordered" evidence="9">
    <location>
        <begin position="1309"/>
        <end position="1375"/>
    </location>
</feature>
<feature type="region of interest" description="Disordered" evidence="9">
    <location>
        <begin position="571"/>
        <end position="590"/>
    </location>
</feature>
<dbReference type="GO" id="GO:0008270">
    <property type="term" value="F:zinc ion binding"/>
    <property type="evidence" value="ECO:0007669"/>
    <property type="project" value="UniProtKB-KW"/>
</dbReference>
<evidence type="ECO:0000256" key="1">
    <source>
        <dbReference type="ARBA" id="ARBA00004123"/>
    </source>
</evidence>
<dbReference type="InterPro" id="IPR013087">
    <property type="entry name" value="Znf_C2H2_type"/>
</dbReference>
<feature type="domain" description="C2H2-type" evidence="10">
    <location>
        <begin position="89"/>
        <end position="116"/>
    </location>
</feature>
<protein>
    <submittedName>
        <fullName evidence="12">PR domain zinc finger protein 2</fullName>
    </submittedName>
</protein>
<feature type="region of interest" description="Disordered" evidence="9">
    <location>
        <begin position="1048"/>
        <end position="1094"/>
    </location>
</feature>
<name>A0A6J2WCK3_CHACN</name>
<feature type="compositionally biased region" description="Polar residues" evidence="9">
    <location>
        <begin position="881"/>
        <end position="903"/>
    </location>
</feature>
<accession>A0A6J2WCK3</accession>
<keyword evidence="6" id="KW-0238">DNA-binding</keyword>
<evidence type="ECO:0000256" key="4">
    <source>
        <dbReference type="ARBA" id="ARBA00022771"/>
    </source>
</evidence>
<dbReference type="SUPFAM" id="SSF57667">
    <property type="entry name" value="beta-beta-alpha zinc fingers"/>
    <property type="match status" value="2"/>
</dbReference>
<feature type="region of interest" description="Disordered" evidence="9">
    <location>
        <begin position="875"/>
        <end position="923"/>
    </location>
</feature>
<feature type="compositionally biased region" description="Polar residues" evidence="9">
    <location>
        <begin position="574"/>
        <end position="583"/>
    </location>
</feature>
<dbReference type="InterPro" id="IPR050589">
    <property type="entry name" value="Ikaros_C2H2-ZF"/>
</dbReference>
<dbReference type="Proteomes" id="UP000504632">
    <property type="component" value="Chromosome 9"/>
</dbReference>
<feature type="domain" description="C2H2-type" evidence="10">
    <location>
        <begin position="1285"/>
        <end position="1312"/>
    </location>
</feature>
<feature type="domain" description="C2H2-type" evidence="10">
    <location>
        <begin position="983"/>
        <end position="1006"/>
    </location>
</feature>
<gene>
    <name evidence="12" type="primary">prdm2a</name>
</gene>
<feature type="compositionally biased region" description="Basic and acidic residues" evidence="9">
    <location>
        <begin position="906"/>
        <end position="917"/>
    </location>
</feature>
<dbReference type="GeneID" id="115821378"/>
<evidence type="ECO:0000256" key="2">
    <source>
        <dbReference type="ARBA" id="ARBA00022723"/>
    </source>
</evidence>
<comment type="subcellular location">
    <subcellularLocation>
        <location evidence="1">Nucleus</location>
    </subcellularLocation>
</comment>
<proteinExistence type="predicted"/>
<keyword evidence="11" id="KW-1185">Reference proteome</keyword>
<evidence type="ECO:0000259" key="10">
    <source>
        <dbReference type="PROSITE" id="PS50157"/>
    </source>
</evidence>
<feature type="compositionally biased region" description="Low complexity" evidence="9">
    <location>
        <begin position="690"/>
        <end position="700"/>
    </location>
</feature>
<evidence type="ECO:0000313" key="12">
    <source>
        <dbReference type="RefSeq" id="XP_030641066.1"/>
    </source>
</evidence>
<evidence type="ECO:0000256" key="6">
    <source>
        <dbReference type="ARBA" id="ARBA00023125"/>
    </source>
</evidence>
<dbReference type="Gene3D" id="3.30.160.60">
    <property type="entry name" value="Classic Zinc Finger"/>
    <property type="match status" value="2"/>
</dbReference>
<dbReference type="GO" id="GO:0005634">
    <property type="term" value="C:nucleus"/>
    <property type="evidence" value="ECO:0007669"/>
    <property type="project" value="UniProtKB-SubCell"/>
</dbReference>
<dbReference type="PROSITE" id="PS00028">
    <property type="entry name" value="ZINC_FINGER_C2H2_1"/>
    <property type="match status" value="6"/>
</dbReference>
<keyword evidence="5" id="KW-0862">Zinc</keyword>
<dbReference type="Pfam" id="PF00096">
    <property type="entry name" value="zf-C2H2"/>
    <property type="match status" value="3"/>
</dbReference>
<feature type="region of interest" description="Disordered" evidence="9">
    <location>
        <begin position="357"/>
        <end position="394"/>
    </location>
</feature>
<feature type="domain" description="C2H2-type" evidence="10">
    <location>
        <begin position="1164"/>
        <end position="1193"/>
    </location>
</feature>
<dbReference type="InterPro" id="IPR036236">
    <property type="entry name" value="Znf_C2H2_sf"/>
</dbReference>
<feature type="region of interest" description="Disordered" evidence="9">
    <location>
        <begin position="675"/>
        <end position="703"/>
    </location>
</feature>
<keyword evidence="2" id="KW-0479">Metal-binding</keyword>
<feature type="domain" description="C2H2-type" evidence="10">
    <location>
        <begin position="185"/>
        <end position="208"/>
    </location>
</feature>
<evidence type="ECO:0000256" key="9">
    <source>
        <dbReference type="SAM" id="MobiDB-lite"/>
    </source>
</evidence>
<feature type="compositionally biased region" description="Polar residues" evidence="9">
    <location>
        <begin position="493"/>
        <end position="521"/>
    </location>
</feature>
<feature type="compositionally biased region" description="Polar residues" evidence="9">
    <location>
        <begin position="531"/>
        <end position="544"/>
    </location>
</feature>
<evidence type="ECO:0000256" key="8">
    <source>
        <dbReference type="PROSITE-ProRule" id="PRU00042"/>
    </source>
</evidence>
<feature type="region of interest" description="Disordered" evidence="9">
    <location>
        <begin position="434"/>
        <end position="554"/>
    </location>
</feature>
<evidence type="ECO:0000256" key="5">
    <source>
        <dbReference type="ARBA" id="ARBA00022833"/>
    </source>
</evidence>
<feature type="domain" description="C2H2-type" evidence="10">
    <location>
        <begin position="1012"/>
        <end position="1040"/>
    </location>
</feature>
<feature type="compositionally biased region" description="Low complexity" evidence="9">
    <location>
        <begin position="458"/>
        <end position="468"/>
    </location>
</feature>
<evidence type="ECO:0000256" key="7">
    <source>
        <dbReference type="ARBA" id="ARBA00023242"/>
    </source>
</evidence>
<feature type="region of interest" description="Disordered" evidence="9">
    <location>
        <begin position="1261"/>
        <end position="1281"/>
    </location>
</feature>
<reference evidence="12" key="1">
    <citation type="submission" date="2025-08" db="UniProtKB">
        <authorList>
            <consortium name="RefSeq"/>
        </authorList>
    </citation>
    <scope>IDENTIFICATION</scope>
</reference>
<keyword evidence="4 8" id="KW-0863">Zinc-finger</keyword>
<dbReference type="GO" id="GO:0003700">
    <property type="term" value="F:DNA-binding transcription factor activity"/>
    <property type="evidence" value="ECO:0007669"/>
    <property type="project" value="TreeGrafter"/>
</dbReference>
<dbReference type="FunFam" id="3.30.160.60:FF:003271">
    <property type="entry name" value="PR domain-containing 2, with ZNF domain a"/>
    <property type="match status" value="1"/>
</dbReference>
<feature type="compositionally biased region" description="Low complexity" evidence="9">
    <location>
        <begin position="234"/>
        <end position="247"/>
    </location>
</feature>
<dbReference type="InParanoid" id="A0A6J2WCK3"/>
<feature type="region of interest" description="Disordered" evidence="9">
    <location>
        <begin position="1490"/>
        <end position="1510"/>
    </location>
</feature>
<feature type="compositionally biased region" description="Low complexity" evidence="9">
    <location>
        <begin position="360"/>
        <end position="388"/>
    </location>
</feature>
<evidence type="ECO:0000313" key="11">
    <source>
        <dbReference type="Proteomes" id="UP000504632"/>
    </source>
</evidence>